<name>A0A919Q0J9_9ACTN</name>
<dbReference type="InterPro" id="IPR020904">
    <property type="entry name" value="Sc_DH/Rdtase_CS"/>
</dbReference>
<dbReference type="PANTHER" id="PTHR42879">
    <property type="entry name" value="3-OXOACYL-(ACYL-CARRIER-PROTEIN) REDUCTASE"/>
    <property type="match status" value="1"/>
</dbReference>
<dbReference type="Proteomes" id="UP000660611">
    <property type="component" value="Unassembled WGS sequence"/>
</dbReference>
<proteinExistence type="inferred from homology"/>
<protein>
    <submittedName>
        <fullName evidence="4">Short-chain dehydrogenase/reductase</fullName>
    </submittedName>
</protein>
<evidence type="ECO:0000256" key="2">
    <source>
        <dbReference type="ARBA" id="ARBA00023002"/>
    </source>
</evidence>
<dbReference type="GO" id="GO:0016491">
    <property type="term" value="F:oxidoreductase activity"/>
    <property type="evidence" value="ECO:0007669"/>
    <property type="project" value="UniProtKB-KW"/>
</dbReference>
<dbReference type="SUPFAM" id="SSF51735">
    <property type="entry name" value="NAD(P)-binding Rossmann-fold domains"/>
    <property type="match status" value="1"/>
</dbReference>
<dbReference type="PROSITE" id="PS00061">
    <property type="entry name" value="ADH_SHORT"/>
    <property type="match status" value="1"/>
</dbReference>
<dbReference type="PRINTS" id="PR00080">
    <property type="entry name" value="SDRFAMILY"/>
</dbReference>
<dbReference type="GO" id="GO:0032787">
    <property type="term" value="P:monocarboxylic acid metabolic process"/>
    <property type="evidence" value="ECO:0007669"/>
    <property type="project" value="UniProtKB-ARBA"/>
</dbReference>
<dbReference type="FunFam" id="3.40.50.720:FF:000084">
    <property type="entry name" value="Short-chain dehydrogenase reductase"/>
    <property type="match status" value="1"/>
</dbReference>
<dbReference type="EMBL" id="BONQ01000170">
    <property type="protein sequence ID" value="GIG52133.1"/>
    <property type="molecule type" value="Genomic_DNA"/>
</dbReference>
<dbReference type="PRINTS" id="PR00081">
    <property type="entry name" value="GDHRDH"/>
</dbReference>
<dbReference type="CDD" id="cd05233">
    <property type="entry name" value="SDR_c"/>
    <property type="match status" value="1"/>
</dbReference>
<evidence type="ECO:0000313" key="4">
    <source>
        <dbReference type="EMBL" id="GIG52133.1"/>
    </source>
</evidence>
<evidence type="ECO:0000256" key="1">
    <source>
        <dbReference type="ARBA" id="ARBA00006484"/>
    </source>
</evidence>
<feature type="region of interest" description="Disordered" evidence="3">
    <location>
        <begin position="193"/>
        <end position="215"/>
    </location>
</feature>
<dbReference type="Gene3D" id="3.40.50.720">
    <property type="entry name" value="NAD(P)-binding Rossmann-like Domain"/>
    <property type="match status" value="1"/>
</dbReference>
<dbReference type="PANTHER" id="PTHR42879:SF2">
    <property type="entry name" value="3-OXOACYL-[ACYL-CARRIER-PROTEIN] REDUCTASE FABG"/>
    <property type="match status" value="1"/>
</dbReference>
<keyword evidence="2" id="KW-0560">Oxidoreductase</keyword>
<comment type="caution">
    <text evidence="4">The sequence shown here is derived from an EMBL/GenBank/DDBJ whole genome shotgun (WGS) entry which is preliminary data.</text>
</comment>
<accession>A0A919Q0J9</accession>
<reference evidence="4" key="1">
    <citation type="submission" date="2021-01" db="EMBL/GenBank/DDBJ databases">
        <title>Whole genome shotgun sequence of Dactylosporangium siamense NBRC 106093.</title>
        <authorList>
            <person name="Komaki H."/>
            <person name="Tamura T."/>
        </authorList>
    </citation>
    <scope>NUCLEOTIDE SEQUENCE</scope>
    <source>
        <strain evidence="4">NBRC 106093</strain>
    </source>
</reference>
<organism evidence="4 5">
    <name type="scientific">Dactylosporangium siamense</name>
    <dbReference type="NCBI Taxonomy" id="685454"/>
    <lineage>
        <taxon>Bacteria</taxon>
        <taxon>Bacillati</taxon>
        <taxon>Actinomycetota</taxon>
        <taxon>Actinomycetes</taxon>
        <taxon>Micromonosporales</taxon>
        <taxon>Micromonosporaceae</taxon>
        <taxon>Dactylosporangium</taxon>
    </lineage>
</organism>
<sequence length="274" mass="28112">MVTGAAGGIGSAVARRLRADGWDVAGLDRVVTPFRQLPAVTPFRQLPAVTPFRQLPEPTGQAGVEPVDLLDELAVAAAFAALGPVTALVTCAGLTAGAPAHETTLEDWHTVLDANLTSAFLAVKHALPGMIAAGRGVIVTIGSIHSGSFGPGLPAYAAAKAGLAAFTRQVAVDYGRHGIRAVTIAPGWIRTPATEERLDGDTDRERQRDAHPLRRLGEPADVAAAVAFAVSDGAAMLTGTEIVLDGGATAVQAAALLRAGPRARLGLKPLEEPQ</sequence>
<dbReference type="AlphaFoldDB" id="A0A919Q0J9"/>
<evidence type="ECO:0000313" key="5">
    <source>
        <dbReference type="Proteomes" id="UP000660611"/>
    </source>
</evidence>
<dbReference type="InterPro" id="IPR050259">
    <property type="entry name" value="SDR"/>
</dbReference>
<evidence type="ECO:0000256" key="3">
    <source>
        <dbReference type="SAM" id="MobiDB-lite"/>
    </source>
</evidence>
<keyword evidence="5" id="KW-1185">Reference proteome</keyword>
<dbReference type="Pfam" id="PF13561">
    <property type="entry name" value="adh_short_C2"/>
    <property type="match status" value="1"/>
</dbReference>
<gene>
    <name evidence="4" type="ORF">Dsi01nite_101740</name>
</gene>
<dbReference type="InterPro" id="IPR036291">
    <property type="entry name" value="NAD(P)-bd_dom_sf"/>
</dbReference>
<comment type="similarity">
    <text evidence="1">Belongs to the short-chain dehydrogenases/reductases (SDR) family.</text>
</comment>
<dbReference type="InterPro" id="IPR002347">
    <property type="entry name" value="SDR_fam"/>
</dbReference>